<dbReference type="InterPro" id="IPR036286">
    <property type="entry name" value="LexA/Signal_pep-like_sf"/>
</dbReference>
<dbReference type="Pfam" id="PF10502">
    <property type="entry name" value="Peptidase_S26"/>
    <property type="match status" value="1"/>
</dbReference>
<dbReference type="InterPro" id="IPR019533">
    <property type="entry name" value="Peptidase_S26"/>
</dbReference>
<organism evidence="3 4">
    <name type="scientific">Photobacterium pectinilyticum</name>
    <dbReference type="NCBI Taxonomy" id="2906793"/>
    <lineage>
        <taxon>Bacteria</taxon>
        <taxon>Pseudomonadati</taxon>
        <taxon>Pseudomonadota</taxon>
        <taxon>Gammaproteobacteria</taxon>
        <taxon>Vibrionales</taxon>
        <taxon>Vibrionaceae</taxon>
        <taxon>Photobacterium</taxon>
    </lineage>
</organism>
<keyword evidence="1" id="KW-0472">Membrane</keyword>
<name>A0ABT1N6A3_9GAMM</name>
<evidence type="ECO:0000256" key="1">
    <source>
        <dbReference type="SAM" id="Phobius"/>
    </source>
</evidence>
<protein>
    <submittedName>
        <fullName evidence="3">S26 family signal peptidase</fullName>
    </submittedName>
</protein>
<evidence type="ECO:0000313" key="3">
    <source>
        <dbReference type="EMBL" id="MCQ1060275.1"/>
    </source>
</evidence>
<sequence length="171" mass="18718">MESYGYRPSAVRDRVLKPATAAVALLVLFLAFTANHKIIYAKFKHGCLGATLYLVNYAKHDYSYGDIVTISSDGVPLFPEGLQLTKMVAGMPGDTITFDGTVVRNLTNGFEKFVPLGEHYDELKAKHDLATEWSLGDGEIFLIGDQEHSIDSRIVGAASIDFVLGKTYAIL</sequence>
<evidence type="ECO:0000313" key="4">
    <source>
        <dbReference type="Proteomes" id="UP001524460"/>
    </source>
</evidence>
<keyword evidence="1" id="KW-0812">Transmembrane</keyword>
<accession>A0ABT1N6A3</accession>
<keyword evidence="1" id="KW-1133">Transmembrane helix</keyword>
<reference evidence="3 4" key="1">
    <citation type="submission" date="2022-07" db="EMBL/GenBank/DDBJ databases">
        <title>Photobacterium pectinilyticum sp. nov., a marine bacterium isolated from surface seawater of Qingdao offshore.</title>
        <authorList>
            <person name="Wang X."/>
        </authorList>
    </citation>
    <scope>NUCLEOTIDE SEQUENCE [LARGE SCALE GENOMIC DNA]</scope>
    <source>
        <strain evidence="3 4">ZSDE20</strain>
    </source>
</reference>
<dbReference type="EMBL" id="JANEYT010000063">
    <property type="protein sequence ID" value="MCQ1060275.1"/>
    <property type="molecule type" value="Genomic_DNA"/>
</dbReference>
<dbReference type="RefSeq" id="WP_255044355.1">
    <property type="nucleotide sequence ID" value="NZ_JANEYT010000063.1"/>
</dbReference>
<gene>
    <name evidence="3" type="ORF">NHN17_19715</name>
</gene>
<feature type="transmembrane region" description="Helical" evidence="1">
    <location>
        <begin position="15"/>
        <end position="34"/>
    </location>
</feature>
<feature type="domain" description="Peptidase S26" evidence="2">
    <location>
        <begin position="30"/>
        <end position="169"/>
    </location>
</feature>
<keyword evidence="4" id="KW-1185">Reference proteome</keyword>
<evidence type="ECO:0000259" key="2">
    <source>
        <dbReference type="Pfam" id="PF10502"/>
    </source>
</evidence>
<dbReference type="SUPFAM" id="SSF51306">
    <property type="entry name" value="LexA/Signal peptidase"/>
    <property type="match status" value="1"/>
</dbReference>
<dbReference type="Gene3D" id="2.10.109.10">
    <property type="entry name" value="Umud Fragment, subunit A"/>
    <property type="match status" value="1"/>
</dbReference>
<comment type="caution">
    <text evidence="3">The sequence shown here is derived from an EMBL/GenBank/DDBJ whole genome shotgun (WGS) entry which is preliminary data.</text>
</comment>
<proteinExistence type="predicted"/>
<dbReference type="Proteomes" id="UP001524460">
    <property type="component" value="Unassembled WGS sequence"/>
</dbReference>